<name>A0A944MC20_9GAMM</name>
<dbReference type="Gene3D" id="2.60.40.10">
    <property type="entry name" value="Immunoglobulins"/>
    <property type="match status" value="1"/>
</dbReference>
<dbReference type="PANTHER" id="PTHR43737:SF1">
    <property type="entry name" value="DUF1501 DOMAIN-CONTAINING PROTEIN"/>
    <property type="match status" value="1"/>
</dbReference>
<dbReference type="GO" id="GO:0016020">
    <property type="term" value="C:membrane"/>
    <property type="evidence" value="ECO:0007669"/>
    <property type="project" value="InterPro"/>
</dbReference>
<dbReference type="AlphaFoldDB" id="A0A944MC20"/>
<dbReference type="InterPro" id="IPR015919">
    <property type="entry name" value="Cadherin-like_sf"/>
</dbReference>
<dbReference type="SMART" id="SM00736">
    <property type="entry name" value="CADG"/>
    <property type="match status" value="1"/>
</dbReference>
<dbReference type="Pfam" id="PF05345">
    <property type="entry name" value="He_PIG"/>
    <property type="match status" value="1"/>
</dbReference>
<organism evidence="2 3">
    <name type="scientific">Candidatus Thiodiazotropha taylori</name>
    <dbReference type="NCBI Taxonomy" id="2792791"/>
    <lineage>
        <taxon>Bacteria</taxon>
        <taxon>Pseudomonadati</taxon>
        <taxon>Pseudomonadota</taxon>
        <taxon>Gammaproteobacteria</taxon>
        <taxon>Chromatiales</taxon>
        <taxon>Sedimenticolaceae</taxon>
        <taxon>Candidatus Thiodiazotropha</taxon>
    </lineage>
</organism>
<gene>
    <name evidence="2" type="ORF">KME65_19505</name>
</gene>
<dbReference type="EMBL" id="JAHHGM010000028">
    <property type="protein sequence ID" value="MBT2991153.1"/>
    <property type="molecule type" value="Genomic_DNA"/>
</dbReference>
<reference evidence="2 3" key="1">
    <citation type="submission" date="2021-05" db="EMBL/GenBank/DDBJ databases">
        <title>Genetic and Functional Diversity in Clade A Lucinid endosymbionts from the Bahamas.</title>
        <authorList>
            <person name="Giani N.M."/>
            <person name="Engel A.S."/>
            <person name="Campbell B.J."/>
        </authorList>
    </citation>
    <scope>NUCLEOTIDE SEQUENCE [LARGE SCALE GENOMIC DNA]</scope>
    <source>
        <strain evidence="2">LUC16012Gg_MoonRockCtena</strain>
    </source>
</reference>
<dbReference type="InterPro" id="IPR014917">
    <property type="entry name" value="DUF1800"/>
</dbReference>
<dbReference type="InterPro" id="IPR013783">
    <property type="entry name" value="Ig-like_fold"/>
</dbReference>
<dbReference type="Proteomes" id="UP000770889">
    <property type="component" value="Unassembled WGS sequence"/>
</dbReference>
<protein>
    <submittedName>
        <fullName evidence="2">DUF1800 family protein</fullName>
    </submittedName>
</protein>
<dbReference type="Pfam" id="PF08811">
    <property type="entry name" value="DUF1800"/>
    <property type="match status" value="1"/>
</dbReference>
<dbReference type="PANTHER" id="PTHR43737">
    <property type="entry name" value="BLL7424 PROTEIN"/>
    <property type="match status" value="1"/>
</dbReference>
<dbReference type="InterPro" id="IPR006644">
    <property type="entry name" value="Cadg"/>
</dbReference>
<evidence type="ECO:0000313" key="3">
    <source>
        <dbReference type="Proteomes" id="UP000770889"/>
    </source>
</evidence>
<sequence>MEVSNSLKQLLPILLFLVLAGCLNDENSAPVAIDDTITLDQGNDTTAPANQPPIAVDDRASVAPGGRVTIDLLSNDSDPENALLSVDNLGNPQHGDVTLESNGAVIYRHDGSNTGSDGFSYSISDGSNLSAEANVSITIRADNQPPVFIHQGSDIQLAVDTRYELSVEAEDPDGDMLTYSVSQLPDWLDFSATTHTLSGQPTWADLGNSYPVVITVDDGELSIENRFTITLAEPRPVTDTAAHRLLLQATYGPTLDEIERVKRLGVVGWIDHQLAMRSAYSSASDGWLSHLQRTRDIAVRAEPANPWFSGGVFNQSTANRSTLDYQMAAWWENALGKPSNPNSEVGSDQLRQRVAYALSQLLVASDSVPVMASRGEALAAYYDLLARHAFGNYRTLLGAIARSPAMGVYLSHQGNRKTDPSTGARPDENFAREVIQLFAIGLYELNLDGSPNRDGDSNSYPDPGSSLIPTYTQNDIEELAKVMTGWDLATNSSYGRLVKRDGDYTRPMVFHPEHHEDESASGGDGYVTVLGQRFALDSGNDRSGLDSALDLLFNHPNVAPYVSRHLIQRLVTSNPSSAYLARVAQVFNDNGSGAKGDLKAVVRAILVDPEARDGRYLIDPSHGKAKEPLLAFTHLLRALHTTPLAGWISQGGETMNGVYWFRAPQNRFGQGPLRSPTVFNFYSPNHIPRDNRFISHGLVAPELQIQTDQMLIEYNNLIFSTLNGFEKNRVIHLDGDTLTEFGASFDSGSEKILLTSFDTELAIFEQALEGDRNKDFASIDDTSVDSEGDTPKANAIDALLDHLDLLLLGGQMSSEYRSALKHYLLVSTGTNQGSPLAEAHSLIRDAVTMIVTSSSYMIQK</sequence>
<comment type="caution">
    <text evidence="2">The sequence shown here is derived from an EMBL/GenBank/DDBJ whole genome shotgun (WGS) entry which is preliminary data.</text>
</comment>
<proteinExistence type="predicted"/>
<evidence type="ECO:0000259" key="1">
    <source>
        <dbReference type="SMART" id="SM00736"/>
    </source>
</evidence>
<dbReference type="Gene3D" id="2.60.40.2810">
    <property type="match status" value="1"/>
</dbReference>
<dbReference type="GO" id="GO:0005509">
    <property type="term" value="F:calcium ion binding"/>
    <property type="evidence" value="ECO:0007669"/>
    <property type="project" value="InterPro"/>
</dbReference>
<feature type="domain" description="Dystroglycan-type cadherin-like" evidence="1">
    <location>
        <begin position="147"/>
        <end position="238"/>
    </location>
</feature>
<evidence type="ECO:0000313" key="2">
    <source>
        <dbReference type="EMBL" id="MBT2991153.1"/>
    </source>
</evidence>
<dbReference type="SUPFAM" id="SSF49313">
    <property type="entry name" value="Cadherin-like"/>
    <property type="match status" value="1"/>
</dbReference>
<accession>A0A944MC20</accession>
<dbReference type="Pfam" id="PF17963">
    <property type="entry name" value="Big_9"/>
    <property type="match status" value="1"/>
</dbReference>